<comment type="caution">
    <text evidence="1">The sequence shown here is derived from an EMBL/GenBank/DDBJ whole genome shotgun (WGS) entry which is preliminary data.</text>
</comment>
<organism evidence="1 2">
    <name type="scientific">Ensete ventricosum</name>
    <name type="common">Abyssinian banana</name>
    <name type="synonym">Musa ensete</name>
    <dbReference type="NCBI Taxonomy" id="4639"/>
    <lineage>
        <taxon>Eukaryota</taxon>
        <taxon>Viridiplantae</taxon>
        <taxon>Streptophyta</taxon>
        <taxon>Embryophyta</taxon>
        <taxon>Tracheophyta</taxon>
        <taxon>Spermatophyta</taxon>
        <taxon>Magnoliopsida</taxon>
        <taxon>Liliopsida</taxon>
        <taxon>Zingiberales</taxon>
        <taxon>Musaceae</taxon>
        <taxon>Ensete</taxon>
    </lineage>
</organism>
<protein>
    <submittedName>
        <fullName evidence="1">Uncharacterized protein</fullName>
    </submittedName>
</protein>
<dbReference type="EMBL" id="AMZH03012141">
    <property type="protein sequence ID" value="RRT51590.1"/>
    <property type="molecule type" value="Genomic_DNA"/>
</dbReference>
<gene>
    <name evidence="1" type="ORF">B296_00051019</name>
</gene>
<dbReference type="AlphaFoldDB" id="A0A426YIU6"/>
<reference evidence="1 2" key="1">
    <citation type="journal article" date="2014" name="Agronomy (Basel)">
        <title>A Draft Genome Sequence for Ensete ventricosum, the Drought-Tolerant Tree Against Hunger.</title>
        <authorList>
            <person name="Harrison J."/>
            <person name="Moore K.A."/>
            <person name="Paszkiewicz K."/>
            <person name="Jones T."/>
            <person name="Grant M."/>
            <person name="Ambacheew D."/>
            <person name="Muzemil S."/>
            <person name="Studholme D.J."/>
        </authorList>
    </citation>
    <scope>NUCLEOTIDE SEQUENCE [LARGE SCALE GENOMIC DNA]</scope>
</reference>
<proteinExistence type="predicted"/>
<evidence type="ECO:0000313" key="2">
    <source>
        <dbReference type="Proteomes" id="UP000287651"/>
    </source>
</evidence>
<name>A0A426YIU6_ENSVE</name>
<evidence type="ECO:0000313" key="1">
    <source>
        <dbReference type="EMBL" id="RRT51590.1"/>
    </source>
</evidence>
<dbReference type="Proteomes" id="UP000287651">
    <property type="component" value="Unassembled WGS sequence"/>
</dbReference>
<sequence>VLQYIATVGVALYRDREREGRKRVYGSGAGRKSHVVTTVVSAGVPASSAQIHTPPGSLTLHSLVSLSRNAPHRSRFPAWLASKVLELWRERRRRRRVSWSLQQYCSCSSSHPTQVLARSARRLGSGERLGSASLKCATWRSSEALGPRVASLERLGERPSAYLNHWVHIYTYRMVCLGISLGTSIPYHTELSSVC</sequence>
<accession>A0A426YIU6</accession>
<feature type="non-terminal residue" evidence="1">
    <location>
        <position position="1"/>
    </location>
</feature>